<organism evidence="1 2">
    <name type="scientific">Metabacillus arenae</name>
    <dbReference type="NCBI Taxonomy" id="2771434"/>
    <lineage>
        <taxon>Bacteria</taxon>
        <taxon>Bacillati</taxon>
        <taxon>Bacillota</taxon>
        <taxon>Bacilli</taxon>
        <taxon>Bacillales</taxon>
        <taxon>Bacillaceae</taxon>
        <taxon>Metabacillus</taxon>
    </lineage>
</organism>
<reference evidence="1" key="1">
    <citation type="submission" date="2020-09" db="EMBL/GenBank/DDBJ databases">
        <title>A novel bacterium of genus Bacillus, isolated from South China Sea.</title>
        <authorList>
            <person name="Huang H."/>
            <person name="Mo K."/>
            <person name="Hu Y."/>
        </authorList>
    </citation>
    <scope>NUCLEOTIDE SEQUENCE</scope>
    <source>
        <strain evidence="1">IB182487</strain>
    </source>
</reference>
<sequence>MLKVTLYTKMNCPLCDKAYEAIKEVNKEIDFNLEILDIYEDDHLLEEYQLLIPVIKGNDNLIAYGQISKELLRKRLLETNS</sequence>
<evidence type="ECO:0000313" key="1">
    <source>
        <dbReference type="EMBL" id="MBD1383527.1"/>
    </source>
</evidence>
<dbReference type="SUPFAM" id="SSF52833">
    <property type="entry name" value="Thioredoxin-like"/>
    <property type="match status" value="1"/>
</dbReference>
<dbReference type="Gene3D" id="3.40.30.10">
    <property type="entry name" value="Glutaredoxin"/>
    <property type="match status" value="1"/>
</dbReference>
<dbReference type="Proteomes" id="UP000626844">
    <property type="component" value="Unassembled WGS sequence"/>
</dbReference>
<name>A0A926NFV3_9BACI</name>
<gene>
    <name evidence="1" type="ORF">IC621_25445</name>
</gene>
<dbReference type="InterPro" id="IPR052565">
    <property type="entry name" value="Glutaredoxin-like_YDR286C"/>
</dbReference>
<dbReference type="PANTHER" id="PTHR33558">
    <property type="entry name" value="GLUTAREDOXIN-LIKE PROTEIN C5ORF63 HOMOLOG"/>
    <property type="match status" value="1"/>
</dbReference>
<protein>
    <submittedName>
        <fullName evidence="1">Glutaredoxin family protein</fullName>
    </submittedName>
</protein>
<comment type="caution">
    <text evidence="1">The sequence shown here is derived from an EMBL/GenBank/DDBJ whole genome shotgun (WGS) entry which is preliminary data.</text>
</comment>
<dbReference type="PANTHER" id="PTHR33558:SF1">
    <property type="entry name" value="GLUTAREDOXIN-LIKE PROTEIN C5ORF63 HOMOLOG"/>
    <property type="match status" value="1"/>
</dbReference>
<dbReference type="InterPro" id="IPR036249">
    <property type="entry name" value="Thioredoxin-like_sf"/>
</dbReference>
<dbReference type="Pfam" id="PF05768">
    <property type="entry name" value="Glrx-like"/>
    <property type="match status" value="1"/>
</dbReference>
<dbReference type="EMBL" id="JACXAI010000061">
    <property type="protein sequence ID" value="MBD1383527.1"/>
    <property type="molecule type" value="Genomic_DNA"/>
</dbReference>
<dbReference type="RefSeq" id="WP_191162780.1">
    <property type="nucleotide sequence ID" value="NZ_JACXAI010000061.1"/>
</dbReference>
<keyword evidence="2" id="KW-1185">Reference proteome</keyword>
<proteinExistence type="predicted"/>
<dbReference type="InterPro" id="IPR008554">
    <property type="entry name" value="Glutaredoxin-like"/>
</dbReference>
<accession>A0A926NFV3</accession>
<evidence type="ECO:0000313" key="2">
    <source>
        <dbReference type="Proteomes" id="UP000626844"/>
    </source>
</evidence>
<dbReference type="AlphaFoldDB" id="A0A926NFV3"/>